<dbReference type="AlphaFoldDB" id="A0A1R3JBI7"/>
<gene>
    <name evidence="1" type="ORF">CCACVL1_06909</name>
</gene>
<dbReference type="EMBL" id="AWWV01008233">
    <property type="protein sequence ID" value="OMO92170.1"/>
    <property type="molecule type" value="Genomic_DNA"/>
</dbReference>
<dbReference type="Proteomes" id="UP000188268">
    <property type="component" value="Unassembled WGS sequence"/>
</dbReference>
<evidence type="ECO:0000313" key="1">
    <source>
        <dbReference type="EMBL" id="OMO92170.1"/>
    </source>
</evidence>
<sequence>MSGLHVVAFSNTFEEQITFTSLIASLPLRSDFQKRPTKREVLRVFSVS</sequence>
<protein>
    <submittedName>
        <fullName evidence="1">Uncharacterized protein</fullName>
    </submittedName>
</protein>
<evidence type="ECO:0000313" key="2">
    <source>
        <dbReference type="Proteomes" id="UP000188268"/>
    </source>
</evidence>
<comment type="caution">
    <text evidence="1">The sequence shown here is derived from an EMBL/GenBank/DDBJ whole genome shotgun (WGS) entry which is preliminary data.</text>
</comment>
<name>A0A1R3JBI7_COCAP</name>
<proteinExistence type="predicted"/>
<keyword evidence="2" id="KW-1185">Reference proteome</keyword>
<reference evidence="1 2" key="1">
    <citation type="submission" date="2013-09" db="EMBL/GenBank/DDBJ databases">
        <title>Corchorus capsularis genome sequencing.</title>
        <authorList>
            <person name="Alam M."/>
            <person name="Haque M.S."/>
            <person name="Islam M.S."/>
            <person name="Emdad E.M."/>
            <person name="Islam M.M."/>
            <person name="Ahmed B."/>
            <person name="Halim A."/>
            <person name="Hossen Q.M.M."/>
            <person name="Hossain M.Z."/>
            <person name="Ahmed R."/>
            <person name="Khan M.M."/>
            <person name="Islam R."/>
            <person name="Rashid M.M."/>
            <person name="Khan S.A."/>
            <person name="Rahman M.S."/>
            <person name="Alam M."/>
        </authorList>
    </citation>
    <scope>NUCLEOTIDE SEQUENCE [LARGE SCALE GENOMIC DNA]</scope>
    <source>
        <strain evidence="2">cv. CVL-1</strain>
        <tissue evidence="1">Whole seedling</tissue>
    </source>
</reference>
<accession>A0A1R3JBI7</accession>
<dbReference type="Gramene" id="OMO92170">
    <property type="protein sequence ID" value="OMO92170"/>
    <property type="gene ID" value="CCACVL1_06909"/>
</dbReference>
<organism evidence="1 2">
    <name type="scientific">Corchorus capsularis</name>
    <name type="common">Jute</name>
    <dbReference type="NCBI Taxonomy" id="210143"/>
    <lineage>
        <taxon>Eukaryota</taxon>
        <taxon>Viridiplantae</taxon>
        <taxon>Streptophyta</taxon>
        <taxon>Embryophyta</taxon>
        <taxon>Tracheophyta</taxon>
        <taxon>Spermatophyta</taxon>
        <taxon>Magnoliopsida</taxon>
        <taxon>eudicotyledons</taxon>
        <taxon>Gunneridae</taxon>
        <taxon>Pentapetalae</taxon>
        <taxon>rosids</taxon>
        <taxon>malvids</taxon>
        <taxon>Malvales</taxon>
        <taxon>Malvaceae</taxon>
        <taxon>Grewioideae</taxon>
        <taxon>Apeibeae</taxon>
        <taxon>Corchorus</taxon>
    </lineage>
</organism>